<dbReference type="STRING" id="1903179.BI347_15145"/>
<dbReference type="GO" id="GO:0016757">
    <property type="term" value="F:glycosyltransferase activity"/>
    <property type="evidence" value="ECO:0007669"/>
    <property type="project" value="InterPro"/>
</dbReference>
<organism evidence="3 4">
    <name type="scientific">Chromobacterium sphagni</name>
    <dbReference type="NCBI Taxonomy" id="1903179"/>
    <lineage>
        <taxon>Bacteria</taxon>
        <taxon>Pseudomonadati</taxon>
        <taxon>Pseudomonadota</taxon>
        <taxon>Betaproteobacteria</taxon>
        <taxon>Neisseriales</taxon>
        <taxon>Chromobacteriaceae</taxon>
        <taxon>Chromobacterium</taxon>
    </lineage>
</organism>
<dbReference type="Gene3D" id="3.40.50.2000">
    <property type="entry name" value="Glycogen Phosphorylase B"/>
    <property type="match status" value="1"/>
</dbReference>
<proteinExistence type="predicted"/>
<accession>A0A1S1X5H3</accession>
<dbReference type="Proteomes" id="UP000180088">
    <property type="component" value="Unassembled WGS sequence"/>
</dbReference>
<gene>
    <name evidence="3" type="ORF">BI347_15145</name>
</gene>
<dbReference type="GO" id="GO:0009103">
    <property type="term" value="P:lipopolysaccharide biosynthetic process"/>
    <property type="evidence" value="ECO:0007669"/>
    <property type="project" value="TreeGrafter"/>
</dbReference>
<dbReference type="InterPro" id="IPR001296">
    <property type="entry name" value="Glyco_trans_1"/>
</dbReference>
<comment type="caution">
    <text evidence="3">The sequence shown here is derived from an EMBL/GenBank/DDBJ whole genome shotgun (WGS) entry which is preliminary data.</text>
</comment>
<keyword evidence="1" id="KW-0808">Transferase</keyword>
<feature type="domain" description="Glycosyl transferase family 1" evidence="2">
    <location>
        <begin position="32"/>
        <end position="95"/>
    </location>
</feature>
<dbReference type="EMBL" id="MKCS01000001">
    <property type="protein sequence ID" value="OHX14690.1"/>
    <property type="molecule type" value="Genomic_DNA"/>
</dbReference>
<dbReference type="PANTHER" id="PTHR46401">
    <property type="entry name" value="GLYCOSYLTRANSFERASE WBBK-RELATED"/>
    <property type="match status" value="1"/>
</dbReference>
<evidence type="ECO:0000259" key="2">
    <source>
        <dbReference type="Pfam" id="PF00534"/>
    </source>
</evidence>
<reference evidence="3 4" key="1">
    <citation type="submission" date="2016-09" db="EMBL/GenBank/DDBJ databases">
        <title>Chromobacterium muskegensis sp. nov., an insecticidal bacterium isolated from Sphagnum bogs.</title>
        <authorList>
            <person name="Sparks M.E."/>
            <person name="Blackburn M.B."/>
            <person name="Gundersen-Rindal D.E."/>
            <person name="Mitchell A."/>
            <person name="Farrar R."/>
            <person name="Kuhar D."/>
        </authorList>
    </citation>
    <scope>NUCLEOTIDE SEQUENCE [LARGE SCALE GENOMIC DNA]</scope>
    <source>
        <strain evidence="3 4">37-2</strain>
    </source>
</reference>
<sequence>MCNKAPYDYYLRLLQVSTAHVYLTYPFVLSWSMLEAMACGCVVIGSRTAPVQEVIEGGRNGLLVDFFSPEDIADAVAGACRSRQDLAELRQAARQSVVERYDLTEVCLPRRLQLLGLAN</sequence>
<evidence type="ECO:0000256" key="1">
    <source>
        <dbReference type="ARBA" id="ARBA00022679"/>
    </source>
</evidence>
<dbReference type="PANTHER" id="PTHR46401:SF2">
    <property type="entry name" value="GLYCOSYLTRANSFERASE WBBK-RELATED"/>
    <property type="match status" value="1"/>
</dbReference>
<evidence type="ECO:0000313" key="4">
    <source>
        <dbReference type="Proteomes" id="UP000180088"/>
    </source>
</evidence>
<dbReference type="Pfam" id="PF00534">
    <property type="entry name" value="Glycos_transf_1"/>
    <property type="match status" value="1"/>
</dbReference>
<name>A0A1S1X5H3_9NEIS</name>
<protein>
    <recommendedName>
        <fullName evidence="2">Glycosyl transferase family 1 domain-containing protein</fullName>
    </recommendedName>
</protein>
<dbReference type="AlphaFoldDB" id="A0A1S1X5H3"/>
<evidence type="ECO:0000313" key="3">
    <source>
        <dbReference type="EMBL" id="OHX14690.1"/>
    </source>
</evidence>
<dbReference type="RefSeq" id="WP_204378048.1">
    <property type="nucleotide sequence ID" value="NZ_MKCS01000001.1"/>
</dbReference>
<dbReference type="SUPFAM" id="SSF53756">
    <property type="entry name" value="UDP-Glycosyltransferase/glycogen phosphorylase"/>
    <property type="match status" value="1"/>
</dbReference>